<dbReference type="PANTHER" id="PTHR43134:SF7">
    <property type="entry name" value="CELL DIVISION PROTEIN FTSY HOMOLOG, CHLOROPLASTIC"/>
    <property type="match status" value="1"/>
</dbReference>
<dbReference type="Proteomes" id="UP001633002">
    <property type="component" value="Unassembled WGS sequence"/>
</dbReference>
<organism evidence="8 9">
    <name type="scientific">Riccia sorocarpa</name>
    <dbReference type="NCBI Taxonomy" id="122646"/>
    <lineage>
        <taxon>Eukaryota</taxon>
        <taxon>Viridiplantae</taxon>
        <taxon>Streptophyta</taxon>
        <taxon>Embryophyta</taxon>
        <taxon>Marchantiophyta</taxon>
        <taxon>Marchantiopsida</taxon>
        <taxon>Marchantiidae</taxon>
        <taxon>Marchantiales</taxon>
        <taxon>Ricciaceae</taxon>
        <taxon>Riccia</taxon>
    </lineage>
</organism>
<keyword evidence="3" id="KW-0547">Nucleotide-binding</keyword>
<dbReference type="SMART" id="SM00382">
    <property type="entry name" value="AAA"/>
    <property type="match status" value="1"/>
</dbReference>
<dbReference type="SUPFAM" id="SSF52540">
    <property type="entry name" value="P-loop containing nucleoside triphosphate hydrolases"/>
    <property type="match status" value="1"/>
</dbReference>
<dbReference type="SMART" id="SM00962">
    <property type="entry name" value="SRP54"/>
    <property type="match status" value="1"/>
</dbReference>
<dbReference type="InterPro" id="IPR003593">
    <property type="entry name" value="AAA+_ATPase"/>
</dbReference>
<dbReference type="InterPro" id="IPR036225">
    <property type="entry name" value="SRP/SRP_N"/>
</dbReference>
<dbReference type="SUPFAM" id="SSF47364">
    <property type="entry name" value="Domain of the SRP/SRP receptor G-proteins"/>
    <property type="match status" value="1"/>
</dbReference>
<dbReference type="PROSITE" id="PS00300">
    <property type="entry name" value="SRP54"/>
    <property type="match status" value="1"/>
</dbReference>
<evidence type="ECO:0000256" key="1">
    <source>
        <dbReference type="ARBA" id="ARBA00004170"/>
    </source>
</evidence>
<protein>
    <recommendedName>
        <fullName evidence="7">SRP54-type proteins GTP-binding domain-containing protein</fullName>
    </recommendedName>
</protein>
<dbReference type="InterPro" id="IPR004390">
    <property type="entry name" value="SR_rcpt_FtsY"/>
</dbReference>
<dbReference type="SMART" id="SM00963">
    <property type="entry name" value="SRP54_N"/>
    <property type="match status" value="1"/>
</dbReference>
<keyword evidence="6" id="KW-0675">Receptor</keyword>
<name>A0ABD3HGT8_9MARC</name>
<dbReference type="FunFam" id="3.40.50.300:FF:000053">
    <property type="entry name" value="Signal recognition particle receptor FtsY"/>
    <property type="match status" value="1"/>
</dbReference>
<dbReference type="CDD" id="cd17874">
    <property type="entry name" value="FtsY"/>
    <property type="match status" value="1"/>
</dbReference>
<keyword evidence="9" id="KW-1185">Reference proteome</keyword>
<comment type="caution">
    <text evidence="8">The sequence shown here is derived from an EMBL/GenBank/DDBJ whole genome shotgun (WGS) entry which is preliminary data.</text>
</comment>
<comment type="subcellular location">
    <subcellularLocation>
        <location evidence="1">Membrane</location>
        <topology evidence="1">Peripheral membrane protein</topology>
    </subcellularLocation>
</comment>
<sequence length="412" mass="44038">MLLAEGELEPRMLLHHPASGVAQCATGAGISTGGSTLRTRACHGLVPSGVVVQQAQALVATPVTVLFPSGISRSVQNVVGIRCEAGGGEKVGFFGRLGRVIKEKAKGDIDRLFNGFSKTRENLSVVDELLTYWNLSDSETVLDELEEALLVADFGPRTALKIVDELRNDILAGKLKSGPEIKKALKTNILNLLTRKVTSNELQLGTSRPAVIMIVGVNGGGKTTTIGKLAHRFKKVEDTKVLMAAGDTFRAAASEQLEVWAERTGSDIVLGEGEKKRPAAVLAQATKRAVQENYDILLADTSGRLHTNYNLMEELRNCKKAVTKVLPGAPQEVLMVLDGTTGLNMLPQARQFNEVAGVTGFIVTKLDGTSRGGCVVSVVDELAIPVKFIGIGEKLDDLQAFDPEAFVNALFP</sequence>
<accession>A0ABD3HGT8</accession>
<feature type="domain" description="SRP54-type proteins GTP-binding" evidence="7">
    <location>
        <begin position="385"/>
        <end position="398"/>
    </location>
</feature>
<evidence type="ECO:0000256" key="6">
    <source>
        <dbReference type="ARBA" id="ARBA00023170"/>
    </source>
</evidence>
<evidence type="ECO:0000313" key="9">
    <source>
        <dbReference type="Proteomes" id="UP001633002"/>
    </source>
</evidence>
<dbReference type="InterPro" id="IPR000897">
    <property type="entry name" value="SRP54_GTPase_dom"/>
</dbReference>
<dbReference type="EMBL" id="JBJQOH010000003">
    <property type="protein sequence ID" value="KAL3690828.1"/>
    <property type="molecule type" value="Genomic_DNA"/>
</dbReference>
<evidence type="ECO:0000256" key="5">
    <source>
        <dbReference type="ARBA" id="ARBA00023136"/>
    </source>
</evidence>
<dbReference type="Pfam" id="PF02881">
    <property type="entry name" value="SRP54_N"/>
    <property type="match status" value="1"/>
</dbReference>
<dbReference type="GO" id="GO:0005737">
    <property type="term" value="C:cytoplasm"/>
    <property type="evidence" value="ECO:0007669"/>
    <property type="project" value="UniProtKB-ARBA"/>
</dbReference>
<dbReference type="InterPro" id="IPR042101">
    <property type="entry name" value="SRP54_N_sf"/>
</dbReference>
<dbReference type="Pfam" id="PF00448">
    <property type="entry name" value="SRP54"/>
    <property type="match status" value="1"/>
</dbReference>
<proteinExistence type="inferred from homology"/>
<dbReference type="Gene3D" id="1.20.120.140">
    <property type="entry name" value="Signal recognition particle SRP54, nucleotide-binding domain"/>
    <property type="match status" value="1"/>
</dbReference>
<dbReference type="PANTHER" id="PTHR43134">
    <property type="entry name" value="SIGNAL RECOGNITION PARTICLE RECEPTOR SUBUNIT ALPHA"/>
    <property type="match status" value="1"/>
</dbReference>
<dbReference type="Gene3D" id="3.40.50.300">
    <property type="entry name" value="P-loop containing nucleotide triphosphate hydrolases"/>
    <property type="match status" value="1"/>
</dbReference>
<dbReference type="NCBIfam" id="TIGR00064">
    <property type="entry name" value="ftsY"/>
    <property type="match status" value="1"/>
</dbReference>
<reference evidence="8 9" key="1">
    <citation type="submission" date="2024-09" db="EMBL/GenBank/DDBJ databases">
        <title>Chromosome-scale assembly of Riccia sorocarpa.</title>
        <authorList>
            <person name="Paukszto L."/>
        </authorList>
    </citation>
    <scope>NUCLEOTIDE SEQUENCE [LARGE SCALE GENOMIC DNA]</scope>
    <source>
        <strain evidence="8">LP-2024</strain>
        <tissue evidence="8">Aerial parts of the thallus</tissue>
    </source>
</reference>
<dbReference type="InterPro" id="IPR027417">
    <property type="entry name" value="P-loop_NTPase"/>
</dbReference>
<dbReference type="GO" id="GO:0016020">
    <property type="term" value="C:membrane"/>
    <property type="evidence" value="ECO:0007669"/>
    <property type="project" value="UniProtKB-SubCell"/>
</dbReference>
<gene>
    <name evidence="8" type="ORF">R1sor_004479</name>
</gene>
<keyword evidence="4" id="KW-0342">GTP-binding</keyword>
<evidence type="ECO:0000259" key="7">
    <source>
        <dbReference type="PROSITE" id="PS00300"/>
    </source>
</evidence>
<evidence type="ECO:0000256" key="2">
    <source>
        <dbReference type="ARBA" id="ARBA00008531"/>
    </source>
</evidence>
<dbReference type="FunFam" id="1.20.120.140:FF:000006">
    <property type="entry name" value="Cell division FtsY, chloroplastic-like protein"/>
    <property type="match status" value="1"/>
</dbReference>
<dbReference type="InterPro" id="IPR013822">
    <property type="entry name" value="Signal_recog_particl_SRP54_hlx"/>
</dbReference>
<keyword evidence="5" id="KW-0472">Membrane</keyword>
<evidence type="ECO:0000256" key="4">
    <source>
        <dbReference type="ARBA" id="ARBA00023134"/>
    </source>
</evidence>
<evidence type="ECO:0000313" key="8">
    <source>
        <dbReference type="EMBL" id="KAL3690828.1"/>
    </source>
</evidence>
<evidence type="ECO:0000256" key="3">
    <source>
        <dbReference type="ARBA" id="ARBA00022741"/>
    </source>
</evidence>
<dbReference type="AlphaFoldDB" id="A0ABD3HGT8"/>
<dbReference type="GO" id="GO:0005525">
    <property type="term" value="F:GTP binding"/>
    <property type="evidence" value="ECO:0007669"/>
    <property type="project" value="UniProtKB-KW"/>
</dbReference>
<comment type="similarity">
    <text evidence="2">Belongs to the GTP-binding SRP family.</text>
</comment>